<proteinExistence type="predicted"/>
<dbReference type="NCBIfam" id="NF047509">
    <property type="entry name" value="Rv3131_FMN_oxido"/>
    <property type="match status" value="1"/>
</dbReference>
<dbReference type="OrthoDB" id="8156917at2"/>
<reference evidence="1 2" key="1">
    <citation type="submission" date="2019-03" db="EMBL/GenBank/DDBJ databases">
        <title>Genomic Encyclopedia of Type Strains, Phase IV (KMG-IV): sequencing the most valuable type-strain genomes for metagenomic binning, comparative biology and taxonomic classification.</title>
        <authorList>
            <person name="Goeker M."/>
        </authorList>
    </citation>
    <scope>NUCLEOTIDE SEQUENCE [LARGE SCALE GENOMIC DNA]</scope>
    <source>
        <strain evidence="1 2">DSM 45765</strain>
    </source>
</reference>
<dbReference type="InterPro" id="IPR000415">
    <property type="entry name" value="Nitroreductase-like"/>
</dbReference>
<evidence type="ECO:0000313" key="2">
    <source>
        <dbReference type="Proteomes" id="UP000294911"/>
    </source>
</evidence>
<sequence>MDGLTEAQVDILLRAVSNAPSVHNTQPWEIDVTERTIGLFQRKVDLPSHDPVGRDRMISCGAALANLELAVRHLGFDSNVDILPGSADRDAIGLVTAGRPRPATEEEDQLYQAIARRRSYRYQFEPKPVPNTLAAAIAGLARQPGVESHLLTAPAQIATLASMLGSAARALRADRIYQRELTAWLASPSEPAPEHGDGIPTGALGNGWLPAGLVRTNTPMPDDYVLAERIAAETLLIVTTSANTVADQVAAGRVLQRAWLSVTAAGMAASVITQPLHLSGFPEELRDRLALPGLPRALFRFGYPVRVLPAVPRKPYRALLRHHRRLDAR</sequence>
<gene>
    <name evidence="1" type="ORF">EV191_10470</name>
</gene>
<comment type="caution">
    <text evidence="1">The sequence shown here is derived from an EMBL/GenBank/DDBJ whole genome shotgun (WGS) entry which is preliminary data.</text>
</comment>
<evidence type="ECO:0000313" key="1">
    <source>
        <dbReference type="EMBL" id="TCP53503.1"/>
    </source>
</evidence>
<dbReference type="GO" id="GO:0016491">
    <property type="term" value="F:oxidoreductase activity"/>
    <property type="evidence" value="ECO:0007669"/>
    <property type="project" value="InterPro"/>
</dbReference>
<name>A0A4R2QU63_9PSEU</name>
<dbReference type="EMBL" id="SLXQ01000004">
    <property type="protein sequence ID" value="TCP53503.1"/>
    <property type="molecule type" value="Genomic_DNA"/>
</dbReference>
<dbReference type="Gene3D" id="3.40.109.10">
    <property type="entry name" value="NADH Oxidase"/>
    <property type="match status" value="1"/>
</dbReference>
<accession>A0A4R2QU63</accession>
<evidence type="ECO:0008006" key="3">
    <source>
        <dbReference type="Google" id="ProtNLM"/>
    </source>
</evidence>
<dbReference type="Proteomes" id="UP000294911">
    <property type="component" value="Unassembled WGS sequence"/>
</dbReference>
<dbReference type="AlphaFoldDB" id="A0A4R2QU63"/>
<protein>
    <recommendedName>
        <fullName evidence="3">Nitroreductase family protein</fullName>
    </recommendedName>
</protein>
<dbReference type="SUPFAM" id="SSF55469">
    <property type="entry name" value="FMN-dependent nitroreductase-like"/>
    <property type="match status" value="2"/>
</dbReference>
<keyword evidence="2" id="KW-1185">Reference proteome</keyword>
<dbReference type="RefSeq" id="WP_132877231.1">
    <property type="nucleotide sequence ID" value="NZ_SLXQ01000004.1"/>
</dbReference>
<organism evidence="1 2">
    <name type="scientific">Tamaricihabitans halophyticus</name>
    <dbReference type="NCBI Taxonomy" id="1262583"/>
    <lineage>
        <taxon>Bacteria</taxon>
        <taxon>Bacillati</taxon>
        <taxon>Actinomycetota</taxon>
        <taxon>Actinomycetes</taxon>
        <taxon>Pseudonocardiales</taxon>
        <taxon>Pseudonocardiaceae</taxon>
        <taxon>Tamaricihabitans</taxon>
    </lineage>
</organism>